<feature type="non-terminal residue" evidence="1">
    <location>
        <position position="84"/>
    </location>
</feature>
<sequence>KPRLSPNTGAATDTRPVYFSTRHYTSKIFSILQSSCFTSLDFTCRRNQRIAVLSGSCAVGRSALLLLPLCSAVLVETFLSLCKH</sequence>
<dbReference type="EMBL" id="KL485647">
    <property type="protein sequence ID" value="KFO09470.1"/>
    <property type="molecule type" value="Genomic_DNA"/>
</dbReference>
<organism evidence="1 2">
    <name type="scientific">Balearica regulorum gibbericeps</name>
    <name type="common">East African grey crowned-crane</name>
    <dbReference type="NCBI Taxonomy" id="100784"/>
    <lineage>
        <taxon>Eukaryota</taxon>
        <taxon>Metazoa</taxon>
        <taxon>Chordata</taxon>
        <taxon>Craniata</taxon>
        <taxon>Vertebrata</taxon>
        <taxon>Euteleostomi</taxon>
        <taxon>Archelosauria</taxon>
        <taxon>Archosauria</taxon>
        <taxon>Dinosauria</taxon>
        <taxon>Saurischia</taxon>
        <taxon>Theropoda</taxon>
        <taxon>Coelurosauria</taxon>
        <taxon>Aves</taxon>
        <taxon>Neognathae</taxon>
        <taxon>Neoaves</taxon>
        <taxon>Gruiformes</taxon>
        <taxon>Gruidae</taxon>
        <taxon>Balearica</taxon>
    </lineage>
</organism>
<evidence type="ECO:0000313" key="1">
    <source>
        <dbReference type="EMBL" id="KFO09470.1"/>
    </source>
</evidence>
<accession>A0A087VA28</accession>
<feature type="non-terminal residue" evidence="1">
    <location>
        <position position="1"/>
    </location>
</feature>
<proteinExistence type="predicted"/>
<dbReference type="Proteomes" id="UP000053309">
    <property type="component" value="Unassembled WGS sequence"/>
</dbReference>
<name>A0A087VA28_BALRE</name>
<protein>
    <submittedName>
        <fullName evidence="1">Uncharacterized protein</fullName>
    </submittedName>
</protein>
<gene>
    <name evidence="1" type="ORF">N312_07520</name>
</gene>
<keyword evidence="2" id="KW-1185">Reference proteome</keyword>
<reference evidence="1 2" key="1">
    <citation type="submission" date="2014-04" db="EMBL/GenBank/DDBJ databases">
        <title>Genome evolution of avian class.</title>
        <authorList>
            <person name="Zhang G."/>
            <person name="Li C."/>
        </authorList>
    </citation>
    <scope>NUCLEOTIDE SEQUENCE [LARGE SCALE GENOMIC DNA]</scope>
    <source>
        <strain evidence="1">BGI_N312</strain>
    </source>
</reference>
<evidence type="ECO:0000313" key="2">
    <source>
        <dbReference type="Proteomes" id="UP000053309"/>
    </source>
</evidence>
<dbReference type="AlphaFoldDB" id="A0A087VA28"/>